<dbReference type="GO" id="GO:0003677">
    <property type="term" value="F:DNA binding"/>
    <property type="evidence" value="ECO:0007669"/>
    <property type="project" value="InterPro"/>
</dbReference>
<proteinExistence type="predicted"/>
<name>A0A5K7S4N6_9BACT</name>
<dbReference type="InterPro" id="IPR036953">
    <property type="entry name" value="GreA/GreB_C_sf"/>
</dbReference>
<gene>
    <name evidence="1" type="ORF">AQPE_0641</name>
</gene>
<evidence type="ECO:0000313" key="1">
    <source>
        <dbReference type="EMBL" id="BBE16502.1"/>
    </source>
</evidence>
<dbReference type="EMBL" id="AP018694">
    <property type="protein sequence ID" value="BBE16502.1"/>
    <property type="molecule type" value="Genomic_DNA"/>
</dbReference>
<dbReference type="KEGG" id="anf:AQPE_0641"/>
<dbReference type="GO" id="GO:0032784">
    <property type="term" value="P:regulation of DNA-templated transcription elongation"/>
    <property type="evidence" value="ECO:0007669"/>
    <property type="project" value="InterPro"/>
</dbReference>
<dbReference type="Gene3D" id="3.10.50.30">
    <property type="entry name" value="Transcription elongation factor, GreA/GreB, C-terminal domain"/>
    <property type="match status" value="1"/>
</dbReference>
<accession>A0A5K7S4N6</accession>
<reference evidence="1" key="1">
    <citation type="journal article" date="2020" name="Int. J. Syst. Evol. Microbiol.">
        <title>Aquipluma nitroreducens gen. nov. sp. nov., a novel facultatively anaerobic bacterium isolated from a freshwater lake.</title>
        <authorList>
            <person name="Watanabe M."/>
            <person name="Kojima H."/>
            <person name="Fukui M."/>
        </authorList>
    </citation>
    <scope>NUCLEOTIDE SEQUENCE</scope>
    <source>
        <strain evidence="1">MeG22</strain>
    </source>
</reference>
<dbReference type="RefSeq" id="WP_318349571.1">
    <property type="nucleotide sequence ID" value="NZ_AP018694.1"/>
</dbReference>
<keyword evidence="2" id="KW-1185">Reference proteome</keyword>
<organism evidence="1 2">
    <name type="scientific">Aquipluma nitroreducens</name>
    <dbReference type="NCBI Taxonomy" id="2010828"/>
    <lineage>
        <taxon>Bacteria</taxon>
        <taxon>Pseudomonadati</taxon>
        <taxon>Bacteroidota</taxon>
        <taxon>Bacteroidia</taxon>
        <taxon>Marinilabiliales</taxon>
        <taxon>Prolixibacteraceae</taxon>
        <taxon>Aquipluma</taxon>
    </lineage>
</organism>
<protein>
    <submittedName>
        <fullName evidence="1">Uncharacterized protein</fullName>
    </submittedName>
</protein>
<sequence length="139" mass="16367">MLKLLIFKEFEVKETQNKSVTYSDYFRLMDMIKTDVGKEEVYPKRLHYLFLALTFSVKFASNQIPENFVRMNSTVLITNSELIKQRIRIVYPGEVKSNDDYSIYSLMGLVCLGHQEQDIVTYMDGEKVKQLRIEKIISH</sequence>
<dbReference type="AlphaFoldDB" id="A0A5K7S4N6"/>
<dbReference type="SUPFAM" id="SSF54534">
    <property type="entry name" value="FKBP-like"/>
    <property type="match status" value="1"/>
</dbReference>
<dbReference type="Proteomes" id="UP001193389">
    <property type="component" value="Chromosome"/>
</dbReference>
<evidence type="ECO:0000313" key="2">
    <source>
        <dbReference type="Proteomes" id="UP001193389"/>
    </source>
</evidence>